<dbReference type="GO" id="GO:0016301">
    <property type="term" value="F:kinase activity"/>
    <property type="evidence" value="ECO:0007669"/>
    <property type="project" value="UniProtKB-KW"/>
</dbReference>
<dbReference type="RefSeq" id="WP_206717379.1">
    <property type="nucleotide sequence ID" value="NZ_CP071091.1"/>
</dbReference>
<feature type="transmembrane region" description="Helical" evidence="1">
    <location>
        <begin position="39"/>
        <end position="58"/>
    </location>
</feature>
<feature type="transmembrane region" description="Helical" evidence="1">
    <location>
        <begin position="70"/>
        <end position="99"/>
    </location>
</feature>
<dbReference type="SUPFAM" id="SSF55874">
    <property type="entry name" value="ATPase domain of HSP90 chaperone/DNA topoisomerase II/histidine kinase"/>
    <property type="match status" value="1"/>
</dbReference>
<accession>A0ABX7NA87</accession>
<evidence type="ECO:0000313" key="4">
    <source>
        <dbReference type="EMBL" id="QSQ15686.1"/>
    </source>
</evidence>
<keyword evidence="1" id="KW-0812">Transmembrane</keyword>
<keyword evidence="1" id="KW-1133">Transmembrane helix</keyword>
<dbReference type="Gene3D" id="3.30.565.10">
    <property type="entry name" value="Histidine kinase-like ATPase, C-terminal domain"/>
    <property type="match status" value="1"/>
</dbReference>
<keyword evidence="1" id="KW-0472">Membrane</keyword>
<keyword evidence="4" id="KW-0808">Transferase</keyword>
<name>A0ABX7NA87_9BACT</name>
<dbReference type="InterPro" id="IPR050640">
    <property type="entry name" value="Bact_2-comp_sensor_kinase"/>
</dbReference>
<feature type="domain" description="Histidine kinase/HSP90-like ATPase" evidence="2">
    <location>
        <begin position="262"/>
        <end position="335"/>
    </location>
</feature>
<proteinExistence type="predicted"/>
<keyword evidence="5" id="KW-1185">Reference proteome</keyword>
<dbReference type="Pfam" id="PF02518">
    <property type="entry name" value="HATPase_c"/>
    <property type="match status" value="1"/>
</dbReference>
<evidence type="ECO:0000259" key="3">
    <source>
        <dbReference type="Pfam" id="PF06580"/>
    </source>
</evidence>
<evidence type="ECO:0000256" key="1">
    <source>
        <dbReference type="SAM" id="Phobius"/>
    </source>
</evidence>
<gene>
    <name evidence="4" type="ORF">JY572_06375</name>
</gene>
<dbReference type="EMBL" id="CP071091">
    <property type="protein sequence ID" value="QSQ15686.1"/>
    <property type="molecule type" value="Genomic_DNA"/>
</dbReference>
<evidence type="ECO:0000259" key="2">
    <source>
        <dbReference type="Pfam" id="PF02518"/>
    </source>
</evidence>
<dbReference type="Pfam" id="PF06580">
    <property type="entry name" value="His_kinase"/>
    <property type="match status" value="1"/>
</dbReference>
<dbReference type="InterPro" id="IPR010559">
    <property type="entry name" value="Sig_transdc_His_kin_internal"/>
</dbReference>
<feature type="domain" description="Signal transduction histidine kinase internal region" evidence="3">
    <location>
        <begin position="163"/>
        <end position="242"/>
    </location>
</feature>
<dbReference type="Proteomes" id="UP000663090">
    <property type="component" value="Chromosome"/>
</dbReference>
<dbReference type="PANTHER" id="PTHR34220:SF7">
    <property type="entry name" value="SENSOR HISTIDINE KINASE YPDA"/>
    <property type="match status" value="1"/>
</dbReference>
<dbReference type="InterPro" id="IPR003594">
    <property type="entry name" value="HATPase_dom"/>
</dbReference>
<organism evidence="4 5">
    <name type="scientific">Myxococcus landrumensis</name>
    <dbReference type="NCBI Taxonomy" id="2813577"/>
    <lineage>
        <taxon>Bacteria</taxon>
        <taxon>Pseudomonadati</taxon>
        <taxon>Myxococcota</taxon>
        <taxon>Myxococcia</taxon>
        <taxon>Myxococcales</taxon>
        <taxon>Cystobacterineae</taxon>
        <taxon>Myxococcaceae</taxon>
        <taxon>Myxococcus</taxon>
    </lineage>
</organism>
<protein>
    <submittedName>
        <fullName evidence="4">Histidine kinase</fullName>
    </submittedName>
</protein>
<evidence type="ECO:0000313" key="5">
    <source>
        <dbReference type="Proteomes" id="UP000663090"/>
    </source>
</evidence>
<feature type="transmembrane region" description="Helical" evidence="1">
    <location>
        <begin position="111"/>
        <end position="132"/>
    </location>
</feature>
<keyword evidence="4" id="KW-0418">Kinase</keyword>
<feature type="transmembrane region" description="Helical" evidence="1">
    <location>
        <begin position="7"/>
        <end position="27"/>
    </location>
</feature>
<reference evidence="4 5" key="1">
    <citation type="submission" date="2021-02" db="EMBL/GenBank/DDBJ databases">
        <title>De Novo genome assembly of isolated myxobacteria.</title>
        <authorList>
            <person name="Stevens D.C."/>
        </authorList>
    </citation>
    <scope>NUCLEOTIDE SEQUENCE [LARGE SCALE GENOMIC DNA]</scope>
    <source>
        <strain evidence="4 5">SCHIC003</strain>
    </source>
</reference>
<dbReference type="PANTHER" id="PTHR34220">
    <property type="entry name" value="SENSOR HISTIDINE KINASE YPDA"/>
    <property type="match status" value="1"/>
</dbReference>
<sequence>MKPGVRWALFAGGTVLLAVLVTAFVVLPAPAPPTEIARIFALSVFYGICIGFPSMRLMPAVGRRAMHGPLVAALLSCLAACAAITAVMMTVATVTLVGLGVFPASEFERHLLVDGGIGLVLSLPAGVCAFGYSRMAGRIHQRDARLREAEALRERAEWLEAEARFNALSARLQPHFLFNTLNSIATLVREDPRAAEAMVERLASVLRSALDAGAGSHVSLQRELDLVSDYLELERVRLGARLRCALEVQPGLERLAVPPFAVQTLVENAVKYAVAQRREGGAVQVSVCADARRLRLEVRDDGPGIIGPPPPGHGLDMLTQRLASSFGPDEAGLSISRGEGGVGACVRVWLPRTEAT</sequence>
<dbReference type="InterPro" id="IPR036890">
    <property type="entry name" value="HATPase_C_sf"/>
</dbReference>